<evidence type="ECO:0000256" key="1">
    <source>
        <dbReference type="SAM" id="SignalP"/>
    </source>
</evidence>
<keyword evidence="1" id="KW-0732">Signal</keyword>
<dbReference type="Pfam" id="PF13306">
    <property type="entry name" value="LRR_5"/>
    <property type="match status" value="1"/>
</dbReference>
<evidence type="ECO:0000313" key="4">
    <source>
        <dbReference type="Proteomes" id="UP001315001"/>
    </source>
</evidence>
<protein>
    <submittedName>
        <fullName evidence="3">Leucine-rich repeat protein</fullName>
    </submittedName>
</protein>
<dbReference type="InterPro" id="IPR003343">
    <property type="entry name" value="Big_2"/>
</dbReference>
<reference evidence="3 4" key="1">
    <citation type="submission" date="2021-02" db="EMBL/GenBank/DDBJ databases">
        <title>Lactate utilizing bacteria of the human gut.</title>
        <authorList>
            <person name="Sheridan P.O."/>
        </authorList>
    </citation>
    <scope>NUCLEOTIDE SEQUENCE [LARGE SCALE GENOMIC DNA]</scope>
    <source>
        <strain evidence="3 4">HTF-83D</strain>
    </source>
</reference>
<feature type="chain" id="PRO_5046581652" evidence="1">
    <location>
        <begin position="41"/>
        <end position="534"/>
    </location>
</feature>
<dbReference type="InterPro" id="IPR008964">
    <property type="entry name" value="Invasin/intimin_cell_adhesion"/>
</dbReference>
<dbReference type="EMBL" id="JAFIQO010000176">
    <property type="protein sequence ID" value="MBP0058419.1"/>
    <property type="molecule type" value="Genomic_DNA"/>
</dbReference>
<feature type="non-terminal residue" evidence="3">
    <location>
        <position position="1"/>
    </location>
</feature>
<comment type="caution">
    <text evidence="3">The sequence shown here is derived from an EMBL/GenBank/DDBJ whole genome shotgun (WGS) entry which is preliminary data.</text>
</comment>
<name>A0ABS3ZNB6_9FIRM</name>
<dbReference type="InterPro" id="IPR026906">
    <property type="entry name" value="LRR_5"/>
</dbReference>
<dbReference type="Pfam" id="PF02368">
    <property type="entry name" value="Big_2"/>
    <property type="match status" value="1"/>
</dbReference>
<evidence type="ECO:0000313" key="3">
    <source>
        <dbReference type="EMBL" id="MBP0058419.1"/>
    </source>
</evidence>
<sequence>KFGTEQEEVMREKTMKKGHLLLTLLAFVCLMGLGTIHANAATVKAKVDVKKFYGIAEQVLQEINRQRRNNGLSDLKMDANFTEVAMDIALQKQGGDASASNPEIYNNVYVRKDAMEIDDIDGYDEYSDNLWKETRNGKEKILNHIKKVGTFLYKESDITSKIGIGVVATDVPQGIPRELNYGGFCNVTYCFVSDEIGHDDSAYEKYVNSGKTVRTQMDLYINPSDTYLIINANKNYLTPKYTYDVIKKGETRKAHPAVWQYPVAAGHIYKDSGHFKCKLSNTGATWSSSNPSIVSVDSNGNITAKKCGIATVTVKVGNLQATKKYVVSDIIGMDTDTLLYLPNWKSKSSIPADYTGNCYAGGYALEVKNGRITWSKNMKTNKITRPGSKKSSIKTKKIKGNYYKITSRSKKTVLYVKPANKNIISVNIPSTVKISGKRYKVTGIAANAFKNYKKLKKVTIGTNINKIGKKAFYGCSSLKNIKVKTSKLTNSRIGRQAFKGIHKKSVIKVPKRQLKTYKKILKTKGIGKKVKIKK</sequence>
<dbReference type="SUPFAM" id="SSF49373">
    <property type="entry name" value="Invasin/intimin cell-adhesion fragments"/>
    <property type="match status" value="1"/>
</dbReference>
<feature type="domain" description="BIG2" evidence="2">
    <location>
        <begin position="284"/>
        <end position="321"/>
    </location>
</feature>
<accession>A0ABS3ZNB6</accession>
<gene>
    <name evidence="3" type="ORF">JYQ75_13635</name>
</gene>
<evidence type="ECO:0000259" key="2">
    <source>
        <dbReference type="Pfam" id="PF02368"/>
    </source>
</evidence>
<dbReference type="Proteomes" id="UP001315001">
    <property type="component" value="Unassembled WGS sequence"/>
</dbReference>
<dbReference type="Gene3D" id="2.60.40.1080">
    <property type="match status" value="1"/>
</dbReference>
<keyword evidence="4" id="KW-1185">Reference proteome</keyword>
<organism evidence="3 4">
    <name type="scientific">Anaerobutyricum soehngenii</name>
    <dbReference type="NCBI Taxonomy" id="105843"/>
    <lineage>
        <taxon>Bacteria</taxon>
        <taxon>Bacillati</taxon>
        <taxon>Bacillota</taxon>
        <taxon>Clostridia</taxon>
        <taxon>Lachnospirales</taxon>
        <taxon>Lachnospiraceae</taxon>
        <taxon>Anaerobutyricum</taxon>
    </lineage>
</organism>
<dbReference type="InterPro" id="IPR032675">
    <property type="entry name" value="LRR_dom_sf"/>
</dbReference>
<dbReference type="Gene3D" id="3.80.10.10">
    <property type="entry name" value="Ribonuclease Inhibitor"/>
    <property type="match status" value="1"/>
</dbReference>
<feature type="signal peptide" evidence="1">
    <location>
        <begin position="1"/>
        <end position="40"/>
    </location>
</feature>
<dbReference type="RefSeq" id="WP_209294030.1">
    <property type="nucleotide sequence ID" value="NZ_JAFIQO010000176.1"/>
</dbReference>
<proteinExistence type="predicted"/>